<feature type="domain" description="HNH nuclease" evidence="2">
    <location>
        <begin position="91"/>
        <end position="134"/>
    </location>
</feature>
<dbReference type="STRING" id="698762.SAMN00808754_1926"/>
<dbReference type="InterPro" id="IPR044925">
    <property type="entry name" value="His-Me_finger_sf"/>
</dbReference>
<feature type="domain" description="Terminase ATPase subunit N-terminal" evidence="1">
    <location>
        <begin position="8"/>
        <end position="48"/>
    </location>
</feature>
<name>A0A1W1VWL5_9FIRM</name>
<dbReference type="InterPro" id="IPR010332">
    <property type="entry name" value="ATPase_terminase-su_N"/>
</dbReference>
<dbReference type="Pfam" id="PF18780">
    <property type="entry name" value="HNH_repeat"/>
    <property type="match status" value="1"/>
</dbReference>
<dbReference type="GO" id="GO:0003677">
    <property type="term" value="F:DNA binding"/>
    <property type="evidence" value="ECO:0007669"/>
    <property type="project" value="UniProtKB-KW"/>
</dbReference>
<accession>A0A1W1VWL5</accession>
<dbReference type="InterPro" id="IPR003615">
    <property type="entry name" value="HNH_nuc"/>
</dbReference>
<dbReference type="EMBL" id="LT838272">
    <property type="protein sequence ID" value="SMB97718.1"/>
    <property type="molecule type" value="Genomic_DNA"/>
</dbReference>
<keyword evidence="3" id="KW-0238">DNA-binding</keyword>
<gene>
    <name evidence="3" type="ORF">SAMN00808754_1926</name>
</gene>
<reference evidence="3 4" key="1">
    <citation type="submission" date="2017-04" db="EMBL/GenBank/DDBJ databases">
        <authorList>
            <person name="Afonso C.L."/>
            <person name="Miller P.J."/>
            <person name="Scott M.A."/>
            <person name="Spackman E."/>
            <person name="Goraichik I."/>
            <person name="Dimitrov K.M."/>
            <person name="Suarez D.L."/>
            <person name="Swayne D.E."/>
        </authorList>
    </citation>
    <scope>NUCLEOTIDE SEQUENCE [LARGE SCALE GENOMIC DNA]</scope>
    <source>
        <strain evidence="3 4">ToBE</strain>
    </source>
</reference>
<dbReference type="AlphaFoldDB" id="A0A1W1VWL5"/>
<proteinExistence type="predicted"/>
<dbReference type="SUPFAM" id="SSF54060">
    <property type="entry name" value="His-Me finger endonucleases"/>
    <property type="match status" value="1"/>
</dbReference>
<dbReference type="Pfam" id="PF06056">
    <property type="entry name" value="Terminase_5"/>
    <property type="match status" value="1"/>
</dbReference>
<evidence type="ECO:0000313" key="4">
    <source>
        <dbReference type="Proteomes" id="UP000192569"/>
    </source>
</evidence>
<evidence type="ECO:0000313" key="3">
    <source>
        <dbReference type="EMBL" id="SMB97718.1"/>
    </source>
</evidence>
<keyword evidence="4" id="KW-1185">Reference proteome</keyword>
<evidence type="ECO:0000259" key="1">
    <source>
        <dbReference type="Pfam" id="PF06056"/>
    </source>
</evidence>
<keyword evidence="3" id="KW-0371">Homeobox</keyword>
<dbReference type="Pfam" id="PF13392">
    <property type="entry name" value="HNH_3"/>
    <property type="match status" value="1"/>
</dbReference>
<sequence>MPVPLPKEIRDMAISLYQNGYTLTEVGDALGIDRITVYRWLVKYGIKRRPNHARPGVMARERNPQWKGGRSRKDGYIVVNVPNSKRYLPEHRIIIEQHLGRKLQSDEIVHHVNERRDDNRLENLVVIKRADHMRLHQTKYSKADLLILLAQLAVKLGRLPRTYDIRAHKGELPSLVTYYRRFGSFINAIKELENLSRAGVPVPAPLKAALEQLKQKGEGGENAEDRA</sequence>
<dbReference type="InterPro" id="IPR009057">
    <property type="entry name" value="Homeodomain-like_sf"/>
</dbReference>
<dbReference type="Proteomes" id="UP000192569">
    <property type="component" value="Chromosome I"/>
</dbReference>
<protein>
    <submittedName>
        <fullName evidence="3">Homeodomain-like domain-containing protein</fullName>
    </submittedName>
</protein>
<dbReference type="SUPFAM" id="SSF46689">
    <property type="entry name" value="Homeodomain-like"/>
    <property type="match status" value="1"/>
</dbReference>
<evidence type="ECO:0000259" key="2">
    <source>
        <dbReference type="Pfam" id="PF13392"/>
    </source>
</evidence>
<dbReference type="Gene3D" id="3.90.75.20">
    <property type="match status" value="1"/>
</dbReference>
<organism evidence="3 4">
    <name type="scientific">Thermanaeromonas toyohensis ToBE</name>
    <dbReference type="NCBI Taxonomy" id="698762"/>
    <lineage>
        <taxon>Bacteria</taxon>
        <taxon>Bacillati</taxon>
        <taxon>Bacillota</taxon>
        <taxon>Clostridia</taxon>
        <taxon>Neomoorellales</taxon>
        <taxon>Neomoorellaceae</taxon>
        <taxon>Thermanaeromonas</taxon>
    </lineage>
</organism>
<dbReference type="InterPro" id="IPR041025">
    <property type="entry name" value="HNH_repeat"/>
</dbReference>
<dbReference type="RefSeq" id="WP_084665511.1">
    <property type="nucleotide sequence ID" value="NZ_LT838272.1"/>
</dbReference>